<feature type="domain" description="Pop1 N-terminal" evidence="5">
    <location>
        <begin position="64"/>
        <end position="277"/>
    </location>
</feature>
<dbReference type="InterPro" id="IPR012590">
    <property type="entry name" value="POPLD_dom"/>
</dbReference>
<keyword evidence="2" id="KW-0819">tRNA processing</keyword>
<evidence type="ECO:0000313" key="9">
    <source>
        <dbReference type="Proteomes" id="UP001219355"/>
    </source>
</evidence>
<dbReference type="InterPro" id="IPR009723">
    <property type="entry name" value="Pop1_N"/>
</dbReference>
<feature type="region of interest" description="Disordered" evidence="4">
    <location>
        <begin position="676"/>
        <end position="707"/>
    </location>
</feature>
<dbReference type="GO" id="GO:0000172">
    <property type="term" value="C:ribonuclease MRP complex"/>
    <property type="evidence" value="ECO:0007669"/>
    <property type="project" value="InterPro"/>
</dbReference>
<keyword evidence="3" id="KW-0539">Nucleus</keyword>
<feature type="domain" description="POP1 C-terminal" evidence="7">
    <location>
        <begin position="749"/>
        <end position="934"/>
    </location>
</feature>
<dbReference type="EMBL" id="CP120627">
    <property type="protein sequence ID" value="WEW56743.1"/>
    <property type="molecule type" value="Genomic_DNA"/>
</dbReference>
<reference evidence="8" key="1">
    <citation type="submission" date="2023-03" db="EMBL/GenBank/DDBJ databases">
        <title>Emydomyces testavorans Genome Sequence.</title>
        <authorList>
            <person name="Hoyer L."/>
        </authorList>
    </citation>
    <scope>NUCLEOTIDE SEQUENCE</scope>
    <source>
        <strain evidence="8">16-2883</strain>
    </source>
</reference>
<feature type="domain" description="POPLD" evidence="6">
    <location>
        <begin position="561"/>
        <end position="666"/>
    </location>
</feature>
<dbReference type="GO" id="GO:0004526">
    <property type="term" value="F:ribonuclease P activity"/>
    <property type="evidence" value="ECO:0007669"/>
    <property type="project" value="UniProtKB-EC"/>
</dbReference>
<organism evidence="8 9">
    <name type="scientific">Emydomyces testavorans</name>
    <dbReference type="NCBI Taxonomy" id="2070801"/>
    <lineage>
        <taxon>Eukaryota</taxon>
        <taxon>Fungi</taxon>
        <taxon>Dikarya</taxon>
        <taxon>Ascomycota</taxon>
        <taxon>Pezizomycotina</taxon>
        <taxon>Eurotiomycetes</taxon>
        <taxon>Eurotiomycetidae</taxon>
        <taxon>Onygenales</taxon>
        <taxon>Nannizziopsiaceae</taxon>
        <taxon>Emydomyces</taxon>
    </lineage>
</organism>
<feature type="region of interest" description="Disordered" evidence="4">
    <location>
        <begin position="1"/>
        <end position="39"/>
    </location>
</feature>
<accession>A0AAF0IHD5</accession>
<proteinExistence type="predicted"/>
<evidence type="ECO:0000256" key="3">
    <source>
        <dbReference type="ARBA" id="ARBA00023242"/>
    </source>
</evidence>
<evidence type="ECO:0000256" key="4">
    <source>
        <dbReference type="SAM" id="MobiDB-lite"/>
    </source>
</evidence>
<dbReference type="InterPro" id="IPR055079">
    <property type="entry name" value="POP1_C"/>
</dbReference>
<evidence type="ECO:0000259" key="6">
    <source>
        <dbReference type="Pfam" id="PF08170"/>
    </source>
</evidence>
<dbReference type="PANTHER" id="PTHR22731:SF3">
    <property type="entry name" value="RIBONUCLEASES P_MRP PROTEIN SUBUNIT POP1"/>
    <property type="match status" value="1"/>
</dbReference>
<dbReference type="Pfam" id="PF22770">
    <property type="entry name" value="POP1_C"/>
    <property type="match status" value="1"/>
</dbReference>
<evidence type="ECO:0000256" key="1">
    <source>
        <dbReference type="ARBA" id="ARBA00004123"/>
    </source>
</evidence>
<dbReference type="EC" id="3.1.26.5" evidence="8"/>
<keyword evidence="9" id="KW-1185">Reference proteome</keyword>
<sequence length="934" mass="103778">MPPSNEPAPQPKAQQLANPEKRKTPPDPTSQSRKRTKIYDARTLAVQSSDAALSHTGELDVSAFIAAREYEIRALETGIRNSKNALTSRAFQKVPRSLRRRTASHNVKRVPRRLRARARREMVEDNTPTVTARRRKPTEQLRLRLETARRLQNLNARSKARRAAKRAAGNKAAPLAAESEHMANIAPRVPKIKKNKLSHPEKPTSKYKKRQRGKTWLPTHMFHAKRARMTEPKAPLWRFAIPLTPTEKSYRPTHRANGARGAIAWDMSYISTIGLEGVEASIEGLLKAMGVDGDGAWANKGRKWRTGSRSLQTWLFERDGAKLPIAPVILLWCVPDKAEEVEMVDADKPSLRKKPPKRKMFIRVHPSAFLQLWEELLKVSKIQKPPVMLEDLRFEIGSIELSGPGSTETLLAALNSVSPLEGSSRPPGCPEEVWKSLTGLTNPASLPLNALLAFNISDPRLRYPPRTVKPPNSEESLNNLTMLLSSWSPDATQSRPELFSRPTRLAASRLLPSQKAINRRKALAPPGQYPSPKLTDPQIPIILLASRSVGGSSKHTNSQGRWTILLPWKCVAPVWYSIMYYPLSSGGNPRFGGVYEQQQLAFESGEAWFPGDFPGTRAGWSWEVRQRELQKDQWERKPKGKRVEFDSVNLGNGRRGEIGRGWACDWERLVAGPPKMDEEDKAASSNDATGKKKTQLNADQKVSDSKENLPIPPLEIHHLAPSAAALILSRKTKSECLPSYLQALLLKPALATVTLNLVNRGTPVPRARIYRLPTTSPSLRNQWLSLLNDSSSTSSKDPVRPSYKGLQIRHKNQQNTTQEPQTHEILLPPLLPSGCNEPFHHIPLPDEADLIGFVTTGNYNLSGGRGTGIGAILVGKVEVYTPPSPSSSSPDAGDADNEQARNGVAMKMGKEKLTRMCIVRAAGESVGRLGWWEI</sequence>
<feature type="compositionally biased region" description="Pro residues" evidence="4">
    <location>
        <begin position="1"/>
        <end position="10"/>
    </location>
</feature>
<evidence type="ECO:0000256" key="2">
    <source>
        <dbReference type="ARBA" id="ARBA00022694"/>
    </source>
</evidence>
<dbReference type="AlphaFoldDB" id="A0AAF0IHD5"/>
<dbReference type="Proteomes" id="UP001219355">
    <property type="component" value="Chromosome 1"/>
</dbReference>
<gene>
    <name evidence="8" type="primary">POP1</name>
    <name evidence="8" type="ORF">PRK78_002194</name>
</gene>
<evidence type="ECO:0000313" key="8">
    <source>
        <dbReference type="EMBL" id="WEW56743.1"/>
    </source>
</evidence>
<evidence type="ECO:0000259" key="5">
    <source>
        <dbReference type="Pfam" id="PF06978"/>
    </source>
</evidence>
<evidence type="ECO:0000259" key="7">
    <source>
        <dbReference type="Pfam" id="PF22770"/>
    </source>
</evidence>
<protein>
    <submittedName>
        <fullName evidence="8">Ribonucleases P/MRP protein subunit pop1</fullName>
        <ecNumber evidence="8">3.1.26.5</ecNumber>
    </submittedName>
</protein>
<keyword evidence="8" id="KW-0378">Hydrolase</keyword>
<dbReference type="PANTHER" id="PTHR22731">
    <property type="entry name" value="RIBONUCLEASES P/MRP PROTEIN SUBUNIT POP1"/>
    <property type="match status" value="1"/>
</dbReference>
<dbReference type="GO" id="GO:0005655">
    <property type="term" value="C:nucleolar ribonuclease P complex"/>
    <property type="evidence" value="ECO:0007669"/>
    <property type="project" value="InterPro"/>
</dbReference>
<dbReference type="GO" id="GO:0001682">
    <property type="term" value="P:tRNA 5'-leader removal"/>
    <property type="evidence" value="ECO:0007669"/>
    <property type="project" value="InterPro"/>
</dbReference>
<dbReference type="Pfam" id="PF06978">
    <property type="entry name" value="POP1_N"/>
    <property type="match status" value="1"/>
</dbReference>
<dbReference type="Pfam" id="PF08170">
    <property type="entry name" value="POPLD"/>
    <property type="match status" value="1"/>
</dbReference>
<comment type="subcellular location">
    <subcellularLocation>
        <location evidence="1">Nucleus</location>
    </subcellularLocation>
</comment>
<dbReference type="InterPro" id="IPR039182">
    <property type="entry name" value="Pop1"/>
</dbReference>
<name>A0AAF0IHD5_9EURO</name>